<evidence type="ECO:0000256" key="1">
    <source>
        <dbReference type="SAM" id="MobiDB-lite"/>
    </source>
</evidence>
<protein>
    <submittedName>
        <fullName evidence="2">Uncharacterized protein</fullName>
    </submittedName>
</protein>
<feature type="region of interest" description="Disordered" evidence="1">
    <location>
        <begin position="1"/>
        <end position="25"/>
    </location>
</feature>
<organism evidence="2 3">
    <name type="scientific">Phytophthora fragariae</name>
    <dbReference type="NCBI Taxonomy" id="53985"/>
    <lineage>
        <taxon>Eukaryota</taxon>
        <taxon>Sar</taxon>
        <taxon>Stramenopiles</taxon>
        <taxon>Oomycota</taxon>
        <taxon>Peronosporomycetes</taxon>
        <taxon>Peronosporales</taxon>
        <taxon>Peronosporaceae</taxon>
        <taxon>Phytophthora</taxon>
    </lineage>
</organism>
<proteinExistence type="predicted"/>
<reference evidence="2 3" key="1">
    <citation type="submission" date="2018-08" db="EMBL/GenBank/DDBJ databases">
        <title>Genomic investigation of the strawberry pathogen Phytophthora fragariae indicates pathogenicity is determined by transcriptional variation in three key races.</title>
        <authorList>
            <person name="Adams T.M."/>
            <person name="Armitage A.D."/>
            <person name="Sobczyk M.K."/>
            <person name="Bates H.J."/>
            <person name="Dunwell J.M."/>
            <person name="Nellist C.F."/>
            <person name="Harrison R.J."/>
        </authorList>
    </citation>
    <scope>NUCLEOTIDE SEQUENCE [LARGE SCALE GENOMIC DNA]</scope>
    <source>
        <strain evidence="2 3">NOV-71</strain>
    </source>
</reference>
<evidence type="ECO:0000313" key="3">
    <source>
        <dbReference type="Proteomes" id="UP000441208"/>
    </source>
</evidence>
<dbReference type="EMBL" id="QXFZ01011990">
    <property type="protein sequence ID" value="KAE9051318.1"/>
    <property type="molecule type" value="Genomic_DNA"/>
</dbReference>
<sequence length="63" mass="6230">ATKLVASSKPRMPNCGRRGADTGDEAGGVVQAAHGKLRTSCSSGDEAGGVVQAADAKLRASCT</sequence>
<dbReference type="Proteomes" id="UP000441208">
    <property type="component" value="Unassembled WGS sequence"/>
</dbReference>
<feature type="non-terminal residue" evidence="2">
    <location>
        <position position="1"/>
    </location>
</feature>
<accession>A0A6A3P6Y6</accession>
<feature type="non-terminal residue" evidence="2">
    <location>
        <position position="63"/>
    </location>
</feature>
<comment type="caution">
    <text evidence="2">The sequence shown here is derived from an EMBL/GenBank/DDBJ whole genome shotgun (WGS) entry which is preliminary data.</text>
</comment>
<gene>
    <name evidence="2" type="ORF">PF007_g33100</name>
</gene>
<name>A0A6A3P6Y6_9STRA</name>
<dbReference type="AlphaFoldDB" id="A0A6A3P6Y6"/>
<evidence type="ECO:0000313" key="2">
    <source>
        <dbReference type="EMBL" id="KAE9051318.1"/>
    </source>
</evidence>